<keyword evidence="12 13" id="KW-0326">Glycosidase</keyword>
<dbReference type="SUPFAM" id="SSF51011">
    <property type="entry name" value="Glycosyl hydrolase domain"/>
    <property type="match status" value="1"/>
</dbReference>
<dbReference type="InterPro" id="IPR035992">
    <property type="entry name" value="Ricin_B-like_lectins"/>
</dbReference>
<dbReference type="Gene3D" id="3.20.20.70">
    <property type="entry name" value="Aldolase class I"/>
    <property type="match status" value="1"/>
</dbReference>
<dbReference type="Gene3D" id="2.60.40.1180">
    <property type="entry name" value="Golgi alpha-mannosidase II"/>
    <property type="match status" value="1"/>
</dbReference>
<comment type="subcellular location">
    <subcellularLocation>
        <location evidence="3">Secreted</location>
    </subcellularLocation>
</comment>
<evidence type="ECO:0000256" key="6">
    <source>
        <dbReference type="ARBA" id="ARBA00022525"/>
    </source>
</evidence>
<dbReference type="InterPro" id="IPR000772">
    <property type="entry name" value="Ricin_B_lectin"/>
</dbReference>
<evidence type="ECO:0000256" key="10">
    <source>
        <dbReference type="ARBA" id="ARBA00023157"/>
    </source>
</evidence>
<comment type="catalytic activity">
    <reaction evidence="1 13">
        <text>Hydrolysis of terminal, non-reducing alpha-D-galactose residues in alpha-D-galactosides, including galactose oligosaccharides, galactomannans and galactolipids.</text>
        <dbReference type="EC" id="3.2.1.22"/>
    </reaction>
</comment>
<feature type="chain" id="PRO_5025023232" description="Alpha-galactosidase" evidence="14">
    <location>
        <begin position="28"/>
        <end position="536"/>
    </location>
</feature>
<comment type="similarity">
    <text evidence="4 13">Belongs to the glycosyl hydrolase 27 family.</text>
</comment>
<dbReference type="InterPro" id="IPR017853">
    <property type="entry name" value="GH"/>
</dbReference>
<keyword evidence="9 13" id="KW-0378">Hydrolase</keyword>
<keyword evidence="10 13" id="KW-1015">Disulfide bond</keyword>
<evidence type="ECO:0000256" key="2">
    <source>
        <dbReference type="ARBA" id="ARBA00003969"/>
    </source>
</evidence>
<keyword evidence="11" id="KW-0325">Glycoprotein</keyword>
<dbReference type="CDD" id="cd14792">
    <property type="entry name" value="GH27"/>
    <property type="match status" value="1"/>
</dbReference>
<proteinExistence type="inferred from homology"/>
<dbReference type="EMBL" id="ML743569">
    <property type="protein sequence ID" value="KAE8138861.1"/>
    <property type="molecule type" value="Genomic_DNA"/>
</dbReference>
<dbReference type="GO" id="GO:0004557">
    <property type="term" value="F:alpha-galactosidase activity"/>
    <property type="evidence" value="ECO:0007669"/>
    <property type="project" value="UniProtKB-EC"/>
</dbReference>
<dbReference type="InterPro" id="IPR013785">
    <property type="entry name" value="Aldolase_TIM"/>
</dbReference>
<dbReference type="PANTHER" id="PTHR11452">
    <property type="entry name" value="ALPHA-GALACTOSIDASE/ALPHA-N-ACETYLGALACTOSAMINIDASE"/>
    <property type="match status" value="1"/>
</dbReference>
<dbReference type="InterPro" id="IPR002241">
    <property type="entry name" value="Glyco_hydro_27"/>
</dbReference>
<dbReference type="InterPro" id="IPR013780">
    <property type="entry name" value="Glyco_hydro_b"/>
</dbReference>
<dbReference type="Pfam" id="PF16499">
    <property type="entry name" value="Melibiase_2"/>
    <property type="match status" value="1"/>
</dbReference>
<evidence type="ECO:0000256" key="9">
    <source>
        <dbReference type="ARBA" id="ARBA00022801"/>
    </source>
</evidence>
<reference evidence="16 17" key="1">
    <citation type="submission" date="2019-04" db="EMBL/GenBank/DDBJ databases">
        <title>Friends and foes A comparative genomics study of 23 Aspergillus species from section Flavi.</title>
        <authorList>
            <consortium name="DOE Joint Genome Institute"/>
            <person name="Kjaerbolling I."/>
            <person name="Vesth T."/>
            <person name="Frisvad J.C."/>
            <person name="Nybo J.L."/>
            <person name="Theobald S."/>
            <person name="Kildgaard S."/>
            <person name="Isbrandt T."/>
            <person name="Kuo A."/>
            <person name="Sato A."/>
            <person name="Lyhne E.K."/>
            <person name="Kogle M.E."/>
            <person name="Wiebenga A."/>
            <person name="Kun R.S."/>
            <person name="Lubbers R.J."/>
            <person name="Makela M.R."/>
            <person name="Barry K."/>
            <person name="Chovatia M."/>
            <person name="Clum A."/>
            <person name="Daum C."/>
            <person name="Haridas S."/>
            <person name="He G."/>
            <person name="LaButti K."/>
            <person name="Lipzen A."/>
            <person name="Mondo S."/>
            <person name="Riley R."/>
            <person name="Salamov A."/>
            <person name="Simmons B.A."/>
            <person name="Magnuson J.K."/>
            <person name="Henrissat B."/>
            <person name="Mortensen U.H."/>
            <person name="Larsen T.O."/>
            <person name="Devries R.P."/>
            <person name="Grigoriev I.V."/>
            <person name="Machida M."/>
            <person name="Baker S.E."/>
            <person name="Andersen M.R."/>
        </authorList>
    </citation>
    <scope>NUCLEOTIDE SEQUENCE [LARGE SCALE GENOMIC DNA]</scope>
    <source>
        <strain evidence="16 17">CBS 117625</strain>
    </source>
</reference>
<dbReference type="GO" id="GO:0005576">
    <property type="term" value="C:extracellular region"/>
    <property type="evidence" value="ECO:0007669"/>
    <property type="project" value="UniProtKB-SubCell"/>
</dbReference>
<evidence type="ECO:0000313" key="17">
    <source>
        <dbReference type="Proteomes" id="UP000325672"/>
    </source>
</evidence>
<dbReference type="SUPFAM" id="SSF50370">
    <property type="entry name" value="Ricin B-like lectins"/>
    <property type="match status" value="1"/>
</dbReference>
<dbReference type="GO" id="GO:0030246">
    <property type="term" value="F:carbohydrate binding"/>
    <property type="evidence" value="ECO:0007669"/>
    <property type="project" value="UniProtKB-KW"/>
</dbReference>
<name>A0A5N6SYK6_ASPPS</name>
<keyword evidence="8" id="KW-0430">Lectin</keyword>
<organism evidence="16 17">
    <name type="scientific">Aspergillus pseudotamarii</name>
    <dbReference type="NCBI Taxonomy" id="132259"/>
    <lineage>
        <taxon>Eukaryota</taxon>
        <taxon>Fungi</taxon>
        <taxon>Dikarya</taxon>
        <taxon>Ascomycota</taxon>
        <taxon>Pezizomycotina</taxon>
        <taxon>Eurotiomycetes</taxon>
        <taxon>Eurotiomycetidae</taxon>
        <taxon>Eurotiales</taxon>
        <taxon>Aspergillaceae</taxon>
        <taxon>Aspergillus</taxon>
        <taxon>Aspergillus subgen. Circumdati</taxon>
    </lineage>
</organism>
<dbReference type="OrthoDB" id="5795902at2759"/>
<dbReference type="EC" id="3.2.1.22" evidence="5 13"/>
<evidence type="ECO:0000256" key="12">
    <source>
        <dbReference type="ARBA" id="ARBA00023295"/>
    </source>
</evidence>
<dbReference type="GO" id="GO:0005975">
    <property type="term" value="P:carbohydrate metabolic process"/>
    <property type="evidence" value="ECO:0007669"/>
    <property type="project" value="InterPro"/>
</dbReference>
<accession>A0A5N6SYK6</accession>
<dbReference type="InterPro" id="IPR041233">
    <property type="entry name" value="Melibiase_C"/>
</dbReference>
<dbReference type="PANTHER" id="PTHR11452:SF91">
    <property type="entry name" value="ALPHA-GALACTOSIDASE A-RELATED"/>
    <property type="match status" value="1"/>
</dbReference>
<evidence type="ECO:0000313" key="16">
    <source>
        <dbReference type="EMBL" id="KAE8138861.1"/>
    </source>
</evidence>
<dbReference type="RefSeq" id="XP_031914924.1">
    <property type="nucleotide sequence ID" value="XM_032057142.1"/>
</dbReference>
<evidence type="ECO:0000256" key="11">
    <source>
        <dbReference type="ARBA" id="ARBA00023180"/>
    </source>
</evidence>
<evidence type="ECO:0000256" key="1">
    <source>
        <dbReference type="ARBA" id="ARBA00001255"/>
    </source>
</evidence>
<feature type="signal peptide" evidence="14">
    <location>
        <begin position="1"/>
        <end position="27"/>
    </location>
</feature>
<dbReference type="PROSITE" id="PS50231">
    <property type="entry name" value="RICIN_B_LECTIN"/>
    <property type="match status" value="1"/>
</dbReference>
<keyword evidence="6" id="KW-0964">Secreted</keyword>
<dbReference type="CDD" id="cd23425">
    <property type="entry name" value="beta-trefoil_Ricin_AglA"/>
    <property type="match status" value="1"/>
</dbReference>
<keyword evidence="7 14" id="KW-0732">Signal</keyword>
<dbReference type="Proteomes" id="UP000325672">
    <property type="component" value="Unassembled WGS sequence"/>
</dbReference>
<dbReference type="Pfam" id="PF00652">
    <property type="entry name" value="Ricin_B_lectin"/>
    <property type="match status" value="1"/>
</dbReference>
<dbReference type="GeneID" id="43641352"/>
<dbReference type="FunFam" id="3.20.20.70:FF:000177">
    <property type="entry name" value="Alpha-galactosidase"/>
    <property type="match status" value="1"/>
</dbReference>
<protein>
    <recommendedName>
        <fullName evidence="5 13">Alpha-galactosidase</fullName>
        <ecNumber evidence="5 13">3.2.1.22</ecNumber>
    </recommendedName>
    <alternativeName>
        <fullName evidence="13">Melibiase</fullName>
    </alternativeName>
</protein>
<dbReference type="Pfam" id="PF17801">
    <property type="entry name" value="Melibiase_C"/>
    <property type="match status" value="1"/>
</dbReference>
<evidence type="ECO:0000256" key="14">
    <source>
        <dbReference type="SAM" id="SignalP"/>
    </source>
</evidence>
<evidence type="ECO:0000256" key="7">
    <source>
        <dbReference type="ARBA" id="ARBA00022729"/>
    </source>
</evidence>
<dbReference type="AlphaFoldDB" id="A0A5N6SYK6"/>
<keyword evidence="17" id="KW-1185">Reference proteome</keyword>
<evidence type="ECO:0000256" key="5">
    <source>
        <dbReference type="ARBA" id="ARBA00012755"/>
    </source>
</evidence>
<evidence type="ECO:0000259" key="15">
    <source>
        <dbReference type="SMART" id="SM00458"/>
    </source>
</evidence>
<comment type="function">
    <text evidence="2">Hydrolyzes a variety of simple alpha-D-galactoside as well as more complex molecules such as oligosaccharides and polysaccharides.</text>
</comment>
<gene>
    <name evidence="16" type="ORF">BDV38DRAFT_270381</name>
</gene>
<evidence type="ECO:0000256" key="4">
    <source>
        <dbReference type="ARBA" id="ARBA00009743"/>
    </source>
</evidence>
<evidence type="ECO:0000256" key="13">
    <source>
        <dbReference type="RuleBase" id="RU361168"/>
    </source>
</evidence>
<dbReference type="SMART" id="SM00458">
    <property type="entry name" value="RICIN"/>
    <property type="match status" value="1"/>
</dbReference>
<dbReference type="Gene3D" id="2.80.10.50">
    <property type="match status" value="1"/>
</dbReference>
<evidence type="ECO:0000256" key="8">
    <source>
        <dbReference type="ARBA" id="ARBA00022734"/>
    </source>
</evidence>
<evidence type="ECO:0000256" key="3">
    <source>
        <dbReference type="ARBA" id="ARBA00004613"/>
    </source>
</evidence>
<dbReference type="PRINTS" id="PR00740">
    <property type="entry name" value="GLHYDRLASE27"/>
</dbReference>
<sequence>MPFKINRAKWIPLVTALASTMPAQVVASIEDPSLLATPPMGFNNWARFMCELNETLFVDTADAMASNGLLEAGYNRINLDDCWMNYDRAENGSLEWNITKFPRGLPWLGQYVKDKGFNFGIYEDSGNLTCGGYPGSEGYEEIDAETFAAWGIDYLKLDGCNVYPKEGRTLQEEYKYLYGHWHEVLGKMQQPLIFSESAPAYFSMTDNLTDWYTVMDWVPGYGELARHSVDILVYGGDGSAWDSIMTNYKFNTLVARYQRPGYYNDPDFLIADHPGLSLEEKRSQFALWASFSAPLIISAHIPDLSAEDLEYLKNQALIEVDQDPLAQQATLASRDSSLDVLTRNLADGSRLATILNHGSDSVETDITLDILGLSSDCTYEAQDLLDGSTQTIKDGIHVQLNTHATAVYKIEIDEKCSQAIPTGIVFNTASGKCLTGTSSAVRFESCNGSKSQIWQVDASGVIRTLSEQSKCLTTDGKTISLQECKESDAQKWSYALTGNLKNTDSGSCLTEDAGVSACGFEANNQVFGLPAGVKVA</sequence>
<dbReference type="SUPFAM" id="SSF51445">
    <property type="entry name" value="(Trans)glycosidases"/>
    <property type="match status" value="1"/>
</dbReference>
<feature type="domain" description="Ricin B lectin" evidence="15">
    <location>
        <begin position="422"/>
        <end position="530"/>
    </location>
</feature>